<feature type="transmembrane region" description="Helical" evidence="8">
    <location>
        <begin position="259"/>
        <end position="276"/>
    </location>
</feature>
<dbReference type="GO" id="GO:0006508">
    <property type="term" value="P:proteolysis"/>
    <property type="evidence" value="ECO:0007669"/>
    <property type="project" value="UniProtKB-KW"/>
</dbReference>
<evidence type="ECO:0000256" key="2">
    <source>
        <dbReference type="ARBA" id="ARBA00022670"/>
    </source>
</evidence>
<feature type="domain" description="Peptidase S54 rhomboid" evidence="9">
    <location>
        <begin position="163"/>
        <end position="298"/>
    </location>
</feature>
<evidence type="ECO:0000256" key="4">
    <source>
        <dbReference type="ARBA" id="ARBA00022801"/>
    </source>
</evidence>
<evidence type="ECO:0000313" key="10">
    <source>
        <dbReference type="EMBL" id="ABM28861.1"/>
    </source>
</evidence>
<dbReference type="EMBL" id="CP000527">
    <property type="protein sequence ID" value="ABM28861.1"/>
    <property type="molecule type" value="Genomic_DNA"/>
</dbReference>
<dbReference type="AlphaFoldDB" id="A0A0H3AB38"/>
<proteinExistence type="predicted"/>
<feature type="transmembrane region" description="Helical" evidence="8">
    <location>
        <begin position="282"/>
        <end position="299"/>
    </location>
</feature>
<keyword evidence="4" id="KW-0378">Hydrolase</keyword>
<organism evidence="10 11">
    <name type="scientific">Nitratidesulfovibrio vulgaris (strain DP4)</name>
    <name type="common">Desulfovibrio vulgaris</name>
    <dbReference type="NCBI Taxonomy" id="391774"/>
    <lineage>
        <taxon>Bacteria</taxon>
        <taxon>Pseudomonadati</taxon>
        <taxon>Thermodesulfobacteriota</taxon>
        <taxon>Desulfovibrionia</taxon>
        <taxon>Desulfovibrionales</taxon>
        <taxon>Desulfovibrionaceae</taxon>
        <taxon>Nitratidesulfovibrio</taxon>
    </lineage>
</organism>
<dbReference type="PANTHER" id="PTHR22936:SF69">
    <property type="entry name" value="RHOMBOID-LIKE PROTEIN"/>
    <property type="match status" value="1"/>
</dbReference>
<sequence>MIPPPRPRRVRIGGRPRIRLRRRPGGASPWWRDITCAVPGGGETSPVAPHRLVQWRLVLSSKRIPFRQVQRGSRVGLYVPIVLERMARQEIAAYELEGVRPSVERRPVSFSNAHVTLMVLLLLVLWHGVRMGWWKLFGLATVPAPDAWSSMGALDVYRVIERGEWFRAVTALTLHADSPHLFSNILFGGAFLVPLCRRTGAGLGFMLTLCAGALGNVLNAVARPLSYVSLGSSTAMFGAVGVLSGLLAFEDGGRGWRRMFVPLAAGVAVLGMLGTEGENTDVGAHLFGLLAGCVVGATAQLRLNRVGLPGFVGQVVLGALALVLCGLCWWLAFVARG</sequence>
<evidence type="ECO:0000313" key="11">
    <source>
        <dbReference type="Proteomes" id="UP000009173"/>
    </source>
</evidence>
<dbReference type="HOGENOM" id="CLU_061963_0_0_7"/>
<dbReference type="SUPFAM" id="SSF144091">
    <property type="entry name" value="Rhomboid-like"/>
    <property type="match status" value="1"/>
</dbReference>
<dbReference type="InterPro" id="IPR022764">
    <property type="entry name" value="Peptidase_S54_rhomboid_dom"/>
</dbReference>
<keyword evidence="3 8" id="KW-0812">Transmembrane</keyword>
<feature type="transmembrane region" description="Helical" evidence="8">
    <location>
        <begin position="203"/>
        <end position="221"/>
    </location>
</feature>
<protein>
    <submittedName>
        <fullName evidence="10">Rhomboid family protein</fullName>
    </submittedName>
</protein>
<evidence type="ECO:0000256" key="1">
    <source>
        <dbReference type="ARBA" id="ARBA00004141"/>
    </source>
</evidence>
<dbReference type="InterPro" id="IPR002610">
    <property type="entry name" value="Peptidase_S54_rhomboid-like"/>
</dbReference>
<evidence type="ECO:0000256" key="6">
    <source>
        <dbReference type="ARBA" id="ARBA00022989"/>
    </source>
</evidence>
<dbReference type="GO" id="GO:0004252">
    <property type="term" value="F:serine-type endopeptidase activity"/>
    <property type="evidence" value="ECO:0007669"/>
    <property type="project" value="InterPro"/>
</dbReference>
<evidence type="ECO:0000256" key="3">
    <source>
        <dbReference type="ARBA" id="ARBA00022692"/>
    </source>
</evidence>
<dbReference type="Gene3D" id="1.20.1540.10">
    <property type="entry name" value="Rhomboid-like"/>
    <property type="match status" value="1"/>
</dbReference>
<dbReference type="GO" id="GO:0016020">
    <property type="term" value="C:membrane"/>
    <property type="evidence" value="ECO:0007669"/>
    <property type="project" value="UniProtKB-SubCell"/>
</dbReference>
<dbReference type="Proteomes" id="UP000009173">
    <property type="component" value="Chromosome"/>
</dbReference>
<dbReference type="InterPro" id="IPR035952">
    <property type="entry name" value="Rhomboid-like_sf"/>
</dbReference>
<keyword evidence="2" id="KW-0645">Protease</keyword>
<feature type="transmembrane region" description="Helical" evidence="8">
    <location>
        <begin position="110"/>
        <end position="129"/>
    </location>
</feature>
<evidence type="ECO:0000256" key="5">
    <source>
        <dbReference type="ARBA" id="ARBA00022825"/>
    </source>
</evidence>
<feature type="transmembrane region" description="Helical" evidence="8">
    <location>
        <begin position="227"/>
        <end position="247"/>
    </location>
</feature>
<dbReference type="KEGG" id="dvl:Dvul_1844"/>
<dbReference type="Pfam" id="PF01694">
    <property type="entry name" value="Rhomboid"/>
    <property type="match status" value="1"/>
</dbReference>
<comment type="subcellular location">
    <subcellularLocation>
        <location evidence="1">Membrane</location>
        <topology evidence="1">Multi-pass membrane protein</topology>
    </subcellularLocation>
</comment>
<evidence type="ECO:0000256" key="8">
    <source>
        <dbReference type="SAM" id="Phobius"/>
    </source>
</evidence>
<name>A0A0H3AB38_NITV4</name>
<reference evidence="11" key="1">
    <citation type="journal article" date="2009" name="Environ. Microbiol.">
        <title>Contribution of mobile genetic elements to Desulfovibrio vulgaris genome plasticity.</title>
        <authorList>
            <person name="Walker C.B."/>
            <person name="Stolyar S."/>
            <person name="Chivian D."/>
            <person name="Pinel N."/>
            <person name="Gabster J.A."/>
            <person name="Dehal P.S."/>
            <person name="He Z."/>
            <person name="Yang Z.K."/>
            <person name="Yen H.C."/>
            <person name="Zhou J."/>
            <person name="Wall J.D."/>
            <person name="Hazen T.C."/>
            <person name="Arkin A.P."/>
            <person name="Stahl D.A."/>
        </authorList>
    </citation>
    <scope>NUCLEOTIDE SEQUENCE [LARGE SCALE GENOMIC DNA]</scope>
    <source>
        <strain evidence="11">DP4</strain>
    </source>
</reference>
<evidence type="ECO:0000256" key="7">
    <source>
        <dbReference type="ARBA" id="ARBA00023136"/>
    </source>
</evidence>
<feature type="transmembrane region" description="Helical" evidence="8">
    <location>
        <begin position="311"/>
        <end position="332"/>
    </location>
</feature>
<dbReference type="PANTHER" id="PTHR22936">
    <property type="entry name" value="RHOMBOID-RELATED"/>
    <property type="match status" value="1"/>
</dbReference>
<evidence type="ECO:0000259" key="9">
    <source>
        <dbReference type="Pfam" id="PF01694"/>
    </source>
</evidence>
<keyword evidence="7 8" id="KW-0472">Membrane</keyword>
<accession>A0A0H3AB38</accession>
<keyword evidence="6 8" id="KW-1133">Transmembrane helix</keyword>
<keyword evidence="5" id="KW-0720">Serine protease</keyword>
<gene>
    <name evidence="10" type="ordered locus">Dvul_1844</name>
</gene>